<dbReference type="Proteomes" id="UP000076858">
    <property type="component" value="Unassembled WGS sequence"/>
</dbReference>
<dbReference type="OrthoDB" id="6516797at2759"/>
<dbReference type="Pfam" id="PF14223">
    <property type="entry name" value="Retrotran_gag_2"/>
    <property type="match status" value="1"/>
</dbReference>
<accession>A0A164G0Y9</accession>
<proteinExistence type="predicted"/>
<dbReference type="PANTHER" id="PTHR47481:SF7">
    <property type="entry name" value="CCHC-TYPE DOMAIN-CONTAINING PROTEIN"/>
    <property type="match status" value="1"/>
</dbReference>
<organism evidence="1 2">
    <name type="scientific">Daphnia magna</name>
    <dbReference type="NCBI Taxonomy" id="35525"/>
    <lineage>
        <taxon>Eukaryota</taxon>
        <taxon>Metazoa</taxon>
        <taxon>Ecdysozoa</taxon>
        <taxon>Arthropoda</taxon>
        <taxon>Crustacea</taxon>
        <taxon>Branchiopoda</taxon>
        <taxon>Diplostraca</taxon>
        <taxon>Cladocera</taxon>
        <taxon>Anomopoda</taxon>
        <taxon>Daphniidae</taxon>
        <taxon>Daphnia</taxon>
    </lineage>
</organism>
<dbReference type="AlphaFoldDB" id="A0A164G0Y9"/>
<comment type="caution">
    <text evidence="1">The sequence shown here is derived from an EMBL/GenBank/DDBJ whole genome shotgun (WGS) entry which is preliminary data.</text>
</comment>
<keyword evidence="2" id="KW-1185">Reference proteome</keyword>
<dbReference type="EMBL" id="LRGB01017271">
    <property type="protein sequence ID" value="KZR98387.1"/>
    <property type="molecule type" value="Genomic_DNA"/>
</dbReference>
<reference evidence="1 2" key="1">
    <citation type="submission" date="2016-03" db="EMBL/GenBank/DDBJ databases">
        <title>EvidentialGene: Evidence-directed Construction of Genes on Genomes.</title>
        <authorList>
            <person name="Gilbert D.G."/>
            <person name="Choi J.-H."/>
            <person name="Mockaitis K."/>
            <person name="Colbourne J."/>
            <person name="Pfrender M."/>
        </authorList>
    </citation>
    <scope>NUCLEOTIDE SEQUENCE [LARGE SCALE GENOMIC DNA]</scope>
    <source>
        <strain evidence="1 2">Xinb3</strain>
        <tissue evidence="1">Complete organism</tissue>
    </source>
</reference>
<protein>
    <submittedName>
        <fullName evidence="1">Uncharacterized protein</fullName>
    </submittedName>
</protein>
<evidence type="ECO:0000313" key="2">
    <source>
        <dbReference type="Proteomes" id="UP000076858"/>
    </source>
</evidence>
<dbReference type="PANTHER" id="PTHR47481">
    <property type="match status" value="1"/>
</dbReference>
<name>A0A164G0Y9_9CRUS</name>
<sequence length="166" mass="19102">MASSTEEKSMKAVQFNGSNFAVWKFSIFLKLKLRGLAPIVEGLRPIPIQAEREDIARWVRDDTHAMRYIFETCNEEQQQNLLTCDTSHDMWLSITSQHQQGTAERRQSLNQSFLNYKFKPEHSVRAHVESIKLLAKNYSDAGGIIDDAQICNKVLTSLPPSYDHFR</sequence>
<gene>
    <name evidence="1" type="ORF">APZ42_006219</name>
</gene>
<evidence type="ECO:0000313" key="1">
    <source>
        <dbReference type="EMBL" id="KZR98387.1"/>
    </source>
</evidence>
<feature type="non-terminal residue" evidence="1">
    <location>
        <position position="166"/>
    </location>
</feature>